<dbReference type="EMBL" id="JAMOIM010000001">
    <property type="protein sequence ID" value="MCW6506789.1"/>
    <property type="molecule type" value="Genomic_DNA"/>
</dbReference>
<dbReference type="Pfam" id="PF08242">
    <property type="entry name" value="Methyltransf_12"/>
    <property type="match status" value="1"/>
</dbReference>
<protein>
    <submittedName>
        <fullName evidence="2">Methyltransferase</fullName>
    </submittedName>
</protein>
<dbReference type="InterPro" id="IPR029063">
    <property type="entry name" value="SAM-dependent_MTases_sf"/>
</dbReference>
<keyword evidence="3" id="KW-1185">Reference proteome</keyword>
<dbReference type="InterPro" id="IPR011990">
    <property type="entry name" value="TPR-like_helical_dom_sf"/>
</dbReference>
<organism evidence="2 3">
    <name type="scientific">Lichenifustis flavocetrariae</name>
    <dbReference type="NCBI Taxonomy" id="2949735"/>
    <lineage>
        <taxon>Bacteria</taxon>
        <taxon>Pseudomonadati</taxon>
        <taxon>Pseudomonadota</taxon>
        <taxon>Alphaproteobacteria</taxon>
        <taxon>Hyphomicrobiales</taxon>
        <taxon>Lichenihabitantaceae</taxon>
        <taxon>Lichenifustis</taxon>
    </lineage>
</organism>
<reference evidence="2" key="1">
    <citation type="submission" date="2022-05" db="EMBL/GenBank/DDBJ databases">
        <authorList>
            <person name="Pankratov T."/>
        </authorList>
    </citation>
    <scope>NUCLEOTIDE SEQUENCE</scope>
    <source>
        <strain evidence="2">BP6-180914</strain>
    </source>
</reference>
<dbReference type="GO" id="GO:0032259">
    <property type="term" value="P:methylation"/>
    <property type="evidence" value="ECO:0007669"/>
    <property type="project" value="UniProtKB-KW"/>
</dbReference>
<dbReference type="SUPFAM" id="SSF48452">
    <property type="entry name" value="TPR-like"/>
    <property type="match status" value="1"/>
</dbReference>
<dbReference type="Proteomes" id="UP001165667">
    <property type="component" value="Unassembled WGS sequence"/>
</dbReference>
<name>A0AA41YRF2_9HYPH</name>
<dbReference type="RefSeq" id="WP_282583136.1">
    <property type="nucleotide sequence ID" value="NZ_JAMOIM010000001.1"/>
</dbReference>
<keyword evidence="2" id="KW-0808">Transferase</keyword>
<evidence type="ECO:0000313" key="2">
    <source>
        <dbReference type="EMBL" id="MCW6506789.1"/>
    </source>
</evidence>
<dbReference type="InterPro" id="IPR050508">
    <property type="entry name" value="Methyltransf_Superfamily"/>
</dbReference>
<dbReference type="Gene3D" id="1.25.40.10">
    <property type="entry name" value="Tetratricopeptide repeat domain"/>
    <property type="match status" value="1"/>
</dbReference>
<evidence type="ECO:0000313" key="3">
    <source>
        <dbReference type="Proteomes" id="UP001165667"/>
    </source>
</evidence>
<dbReference type="AlphaFoldDB" id="A0AA41YRF2"/>
<dbReference type="PANTHER" id="PTHR42912:SF93">
    <property type="entry name" value="N6-ADENOSINE-METHYLTRANSFERASE TMT1A"/>
    <property type="match status" value="1"/>
</dbReference>
<sequence length="303" mass="32082">MRQSFASSGSVLADKRYAYGDALLAEGDAVAAADLFAQAIEQAPDWAPAYLAWGLALEQAGAAAKALTAIERAHVLDRDGTLGTALHRARLTGSAPNGMSPAYVAALFDQYAPRFESHLVAGLAYRGPQVIAALIDRAVGARRIVAALDLGCGTGLMAKSLTHRTAEIDGIDLSTEMLKQAAATSLYGILMPGECVAVMRGLPARRYDLVVAADVLVYLGDLRPIFEQVGRLLREDGIFAGTVEAAEAEDYRLGGDLRFRHSPAYIRRILAEAGLSCAILQPCVTRTESGRDVPGLAVLARTT</sequence>
<accession>A0AA41YRF2</accession>
<dbReference type="SUPFAM" id="SSF53335">
    <property type="entry name" value="S-adenosyl-L-methionine-dependent methyltransferases"/>
    <property type="match status" value="1"/>
</dbReference>
<proteinExistence type="predicted"/>
<dbReference type="CDD" id="cd02440">
    <property type="entry name" value="AdoMet_MTases"/>
    <property type="match status" value="1"/>
</dbReference>
<evidence type="ECO:0000259" key="1">
    <source>
        <dbReference type="Pfam" id="PF08242"/>
    </source>
</evidence>
<dbReference type="InterPro" id="IPR013217">
    <property type="entry name" value="Methyltransf_12"/>
</dbReference>
<gene>
    <name evidence="2" type="ORF">M8523_01990</name>
</gene>
<comment type="caution">
    <text evidence="2">The sequence shown here is derived from an EMBL/GenBank/DDBJ whole genome shotgun (WGS) entry which is preliminary data.</text>
</comment>
<dbReference type="PANTHER" id="PTHR42912">
    <property type="entry name" value="METHYLTRANSFERASE"/>
    <property type="match status" value="1"/>
</dbReference>
<keyword evidence="2" id="KW-0489">Methyltransferase</keyword>
<dbReference type="GO" id="GO:0008168">
    <property type="term" value="F:methyltransferase activity"/>
    <property type="evidence" value="ECO:0007669"/>
    <property type="project" value="UniProtKB-KW"/>
</dbReference>
<dbReference type="Gene3D" id="3.40.50.150">
    <property type="entry name" value="Vaccinia Virus protein VP39"/>
    <property type="match status" value="1"/>
</dbReference>
<feature type="domain" description="Methyltransferase type 12" evidence="1">
    <location>
        <begin position="148"/>
        <end position="239"/>
    </location>
</feature>